<comment type="similarity">
    <text evidence="1">Belongs to the peptidase C1 family.</text>
</comment>
<name>A0ABN9VYB6_9DINO</name>
<organism evidence="5 6">
    <name type="scientific">Prorocentrum cordatum</name>
    <dbReference type="NCBI Taxonomy" id="2364126"/>
    <lineage>
        <taxon>Eukaryota</taxon>
        <taxon>Sar</taxon>
        <taxon>Alveolata</taxon>
        <taxon>Dinophyceae</taxon>
        <taxon>Prorocentrales</taxon>
        <taxon>Prorocentraceae</taxon>
        <taxon>Prorocentrum</taxon>
    </lineage>
</organism>
<dbReference type="Pfam" id="PF00112">
    <property type="entry name" value="Peptidase_C1"/>
    <property type="match status" value="1"/>
</dbReference>
<protein>
    <recommendedName>
        <fullName evidence="4">Peptidase C1A papain C-terminal domain-containing protein</fullName>
    </recommendedName>
</protein>
<dbReference type="Pfam" id="PF08246">
    <property type="entry name" value="Inhibitor_I29"/>
    <property type="match status" value="1"/>
</dbReference>
<evidence type="ECO:0000256" key="3">
    <source>
        <dbReference type="ARBA" id="ARBA00023157"/>
    </source>
</evidence>
<gene>
    <name evidence="5" type="ORF">PCOR1329_LOCUS62280</name>
</gene>
<dbReference type="InterPro" id="IPR000169">
    <property type="entry name" value="Pept_cys_AS"/>
</dbReference>
<evidence type="ECO:0000256" key="2">
    <source>
        <dbReference type="ARBA" id="ARBA00023145"/>
    </source>
</evidence>
<dbReference type="Gene3D" id="3.90.70.10">
    <property type="entry name" value="Cysteine proteinases"/>
    <property type="match status" value="1"/>
</dbReference>
<dbReference type="SUPFAM" id="SSF54001">
    <property type="entry name" value="Cysteine proteinases"/>
    <property type="match status" value="1"/>
</dbReference>
<evidence type="ECO:0000256" key="1">
    <source>
        <dbReference type="ARBA" id="ARBA00008455"/>
    </source>
</evidence>
<dbReference type="InterPro" id="IPR025660">
    <property type="entry name" value="Pept_his_AS"/>
</dbReference>
<proteinExistence type="inferred from homology"/>
<accession>A0ABN9VYB6</accession>
<dbReference type="PRINTS" id="PR00705">
    <property type="entry name" value="PAPAIN"/>
</dbReference>
<evidence type="ECO:0000313" key="5">
    <source>
        <dbReference type="EMBL" id="CAK0878555.1"/>
    </source>
</evidence>
<dbReference type="InterPro" id="IPR038765">
    <property type="entry name" value="Papain-like_cys_pep_sf"/>
</dbReference>
<keyword evidence="2" id="KW-0865">Zymogen</keyword>
<sequence>MSKAFAAAALVSGSRAGLVSFDDFLEAHGRAYEAGTDEYVMRRGLYEERLAGAERHNAQEGRLWTAGVNKLWDWTDAELETLRGWDGSKVPGGAGGLRSVQPHRSAFLQQRGADLPKEKVWGELAMAQRIKNQQNCGSCWAIAVSSVLEAHAQIYTGKVRTFSAQQIVECTPNPRHCGGDGGCQGATAELGMEWVLKNGCAEESEVPYTGQDAACQGGSATADMARALVAGGGTSFLDGADTAAMGGGAFGMTGWETLPKNQYEPLARALAEKGPVAVSVAADTWFNYESGIFNGCGKDAVIDHAVTAIGYGEQDGHKYWLIQNSWGADWGEGGHIRLERHDQDTYCGMNNDPQKGVACQGETDPVPVCGMCGVLFDSVVPHFGGGGQ</sequence>
<dbReference type="PANTHER" id="PTHR12411">
    <property type="entry name" value="CYSTEINE PROTEASE FAMILY C1-RELATED"/>
    <property type="match status" value="1"/>
</dbReference>
<evidence type="ECO:0000259" key="4">
    <source>
        <dbReference type="SMART" id="SM00645"/>
    </source>
</evidence>
<dbReference type="InterPro" id="IPR013128">
    <property type="entry name" value="Peptidase_C1A"/>
</dbReference>
<evidence type="ECO:0000313" key="6">
    <source>
        <dbReference type="Proteomes" id="UP001189429"/>
    </source>
</evidence>
<dbReference type="PROSITE" id="PS00139">
    <property type="entry name" value="THIOL_PROTEASE_CYS"/>
    <property type="match status" value="1"/>
</dbReference>
<reference evidence="5" key="1">
    <citation type="submission" date="2023-10" db="EMBL/GenBank/DDBJ databases">
        <authorList>
            <person name="Chen Y."/>
            <person name="Shah S."/>
            <person name="Dougan E. K."/>
            <person name="Thang M."/>
            <person name="Chan C."/>
        </authorList>
    </citation>
    <scope>NUCLEOTIDE SEQUENCE [LARGE SCALE GENOMIC DNA]</scope>
</reference>
<feature type="domain" description="Peptidase C1A papain C-terminal" evidence="4">
    <location>
        <begin position="115"/>
        <end position="357"/>
    </location>
</feature>
<dbReference type="PROSITE" id="PS00639">
    <property type="entry name" value="THIOL_PROTEASE_HIS"/>
    <property type="match status" value="1"/>
</dbReference>
<keyword evidence="6" id="KW-1185">Reference proteome</keyword>
<comment type="caution">
    <text evidence="5">The sequence shown here is derived from an EMBL/GenBank/DDBJ whole genome shotgun (WGS) entry which is preliminary data.</text>
</comment>
<dbReference type="CDD" id="cd02248">
    <property type="entry name" value="Peptidase_C1A"/>
    <property type="match status" value="1"/>
</dbReference>
<keyword evidence="3" id="KW-1015">Disulfide bond</keyword>
<dbReference type="InterPro" id="IPR013201">
    <property type="entry name" value="Prot_inhib_I29"/>
</dbReference>
<dbReference type="InterPro" id="IPR039417">
    <property type="entry name" value="Peptidase_C1A_papain-like"/>
</dbReference>
<dbReference type="EMBL" id="CAUYUJ010017860">
    <property type="protein sequence ID" value="CAK0878555.1"/>
    <property type="molecule type" value="Genomic_DNA"/>
</dbReference>
<dbReference type="InterPro" id="IPR000668">
    <property type="entry name" value="Peptidase_C1A_C"/>
</dbReference>
<dbReference type="SMART" id="SM00645">
    <property type="entry name" value="Pept_C1"/>
    <property type="match status" value="1"/>
</dbReference>
<dbReference type="Proteomes" id="UP001189429">
    <property type="component" value="Unassembled WGS sequence"/>
</dbReference>